<organism evidence="1 2">
    <name type="scientific">Listeria monocytogenes</name>
    <dbReference type="NCBI Taxonomy" id="1639"/>
    <lineage>
        <taxon>Bacteria</taxon>
        <taxon>Bacillati</taxon>
        <taxon>Bacillota</taxon>
        <taxon>Bacilli</taxon>
        <taxon>Bacillales</taxon>
        <taxon>Listeriaceae</taxon>
        <taxon>Listeria</taxon>
    </lineage>
</organism>
<dbReference type="EMBL" id="AAARLF010000003">
    <property type="protein sequence ID" value="EAE2897738.1"/>
    <property type="molecule type" value="Genomic_DNA"/>
</dbReference>
<proteinExistence type="predicted"/>
<dbReference type="RefSeq" id="WP_061105301.1">
    <property type="nucleotide sequence ID" value="NZ_CP090054.1"/>
</dbReference>
<protein>
    <submittedName>
        <fullName evidence="1">Uncharacterized protein</fullName>
    </submittedName>
</protein>
<accession>A0A4B0GHE1</accession>
<reference evidence="1 2" key="1">
    <citation type="submission" date="2019-03" db="EMBL/GenBank/DDBJ databases">
        <authorList>
            <person name="Ashton P.M."/>
            <person name="Dallman T."/>
            <person name="Nair S."/>
            <person name="De Pinna E."/>
            <person name="Peters T."/>
            <person name="Grant K."/>
        </authorList>
    </citation>
    <scope>NUCLEOTIDE SEQUENCE [LARGE SCALE GENOMIC DNA]</scope>
    <source>
        <strain evidence="1">RL15000271</strain>
    </source>
</reference>
<comment type="caution">
    <text evidence="1">The sequence shown here is derived from an EMBL/GenBank/DDBJ whole genome shotgun (WGS) entry which is preliminary data.</text>
</comment>
<dbReference type="AlphaFoldDB" id="A0A4B0GHE1"/>
<evidence type="ECO:0000313" key="1">
    <source>
        <dbReference type="EMBL" id="EAE2897738.1"/>
    </source>
</evidence>
<gene>
    <name evidence="1" type="ORF">E1W43_07235</name>
</gene>
<dbReference type="Proteomes" id="UP000401273">
    <property type="component" value="Unassembled WGS sequence"/>
</dbReference>
<sequence length="142" mass="16630">MYGSSPRLSKIESYDYYAKQEQQRLQAKLDNKDKELSGQERADIIAAQRALERQMQKQHLRSEVPKKVTEIIEDGKQELARIDQLWVDLLADYADIVTQMENSFESKTGHAVKEWMTLYRSYQIVPNENLIYDCKASLKLDK</sequence>
<evidence type="ECO:0000313" key="2">
    <source>
        <dbReference type="Proteomes" id="UP000401273"/>
    </source>
</evidence>
<name>A0A4B0GHE1_LISMN</name>